<evidence type="ECO:0000256" key="1">
    <source>
        <dbReference type="ARBA" id="ARBA00022723"/>
    </source>
</evidence>
<dbReference type="SUPFAM" id="SSF90229">
    <property type="entry name" value="CCCH zinc finger"/>
    <property type="match status" value="1"/>
</dbReference>
<evidence type="ECO:0000313" key="9">
    <source>
        <dbReference type="Proteomes" id="UP001058974"/>
    </source>
</evidence>
<dbReference type="InterPro" id="IPR041367">
    <property type="entry name" value="Znf-CCCH_4"/>
</dbReference>
<dbReference type="Gene3D" id="4.10.1000.10">
    <property type="entry name" value="Zinc finger, CCCH-type"/>
    <property type="match status" value="1"/>
</dbReference>
<evidence type="ECO:0000256" key="3">
    <source>
        <dbReference type="ARBA" id="ARBA00022771"/>
    </source>
</evidence>
<keyword evidence="4 5" id="KW-0862">Zinc</keyword>
<dbReference type="GO" id="GO:0008270">
    <property type="term" value="F:zinc ion binding"/>
    <property type="evidence" value="ECO:0007669"/>
    <property type="project" value="UniProtKB-KW"/>
</dbReference>
<keyword evidence="3 5" id="KW-0863">Zinc-finger</keyword>
<dbReference type="InterPro" id="IPR000571">
    <property type="entry name" value="Znf_CCCH"/>
</dbReference>
<dbReference type="Gramene" id="Psat05G0385500-T1">
    <property type="protein sequence ID" value="KAI5407771.1"/>
    <property type="gene ID" value="KIW84_053855"/>
</dbReference>
<keyword evidence="9" id="KW-1185">Reference proteome</keyword>
<dbReference type="AlphaFoldDB" id="A0A9D4WSS7"/>
<dbReference type="Gramene" id="Psat05G0385500-T2">
    <property type="protein sequence ID" value="KAI5407772.1"/>
    <property type="gene ID" value="KIW84_053855"/>
</dbReference>
<sequence>MNTEFSMAFPPYGQSHFRSKTYSTLVRILSHLSPSTVPTQSSLPTIQEGEFEKEELYGHQVDEVAHSCLDNDKIIEALNVTEDGGLLDSTTMEDKEKAEKLICVTDATNSSNLLIEEGDLEEGEISGDFAMDGNTVDVSSVDATISEQMKVDEIQKLGNSFGNQASPFNMGNNGLVELWTINDISTYLTPKQVLVQQMVDANRNEQSDPCPMKKTIKEVIDPSRKRKRIPDLEKEDKKKEMVDASKSKRGPRSQEKKIKKREKYRKKRAEKNRELGVKRLKLIPVQKPKTISYCRHYMKGRCNEGDKCKFSHDTVPETKSKACVHFARHSCMKGDDCPFDHQLSKYPCSNIISNGSCSRGHACLFSHQVPINQRIPAPTNAYKPELKSPLPSGNTNFSTPLNNHDTSYVQQNHFTNSKGTETSQTKPTSTPKGIRFINVANLSSSTPKQDLITPNKGSLVHNGKCADKGQNTTEIPKKFSAVTPKGINFLSFGKGSVCRFKSIIQSTAQNLPQTALFSHNEISDKKQSMVERMKSKFLEKDSTDDSMRDHSHCKSVQEVKKVSDNSQTSNVTSATLLARPFVSHQSSGSLVSEYHKQASNLGQRALLSTLAFAAEHESDIKMKCPTVDSPV</sequence>
<dbReference type="GO" id="GO:0045892">
    <property type="term" value="P:negative regulation of DNA-templated transcription"/>
    <property type="evidence" value="ECO:0007669"/>
    <property type="project" value="InterPro"/>
</dbReference>
<feature type="zinc finger region" description="C3H1-type" evidence="5">
    <location>
        <begin position="347"/>
        <end position="370"/>
    </location>
</feature>
<feature type="domain" description="C3H1-type" evidence="7">
    <location>
        <begin position="347"/>
        <end position="370"/>
    </location>
</feature>
<feature type="zinc finger region" description="C3H1-type" evidence="5">
    <location>
        <begin position="288"/>
        <end position="315"/>
    </location>
</feature>
<proteinExistence type="predicted"/>
<dbReference type="Proteomes" id="UP001058974">
    <property type="component" value="Chromosome 5"/>
</dbReference>
<dbReference type="InterPro" id="IPR036855">
    <property type="entry name" value="Znf_CCCH_sf"/>
</dbReference>
<dbReference type="EMBL" id="JAMSHJ010000005">
    <property type="protein sequence ID" value="KAI5407772.1"/>
    <property type="molecule type" value="Genomic_DNA"/>
</dbReference>
<evidence type="ECO:0000259" key="7">
    <source>
        <dbReference type="PROSITE" id="PS50103"/>
    </source>
</evidence>
<feature type="region of interest" description="Disordered" evidence="6">
    <location>
        <begin position="222"/>
        <end position="273"/>
    </location>
</feature>
<comment type="caution">
    <text evidence="8">The sequence shown here is derived from an EMBL/GenBank/DDBJ whole genome shotgun (WGS) entry which is preliminary data.</text>
</comment>
<evidence type="ECO:0000256" key="2">
    <source>
        <dbReference type="ARBA" id="ARBA00022737"/>
    </source>
</evidence>
<protein>
    <recommendedName>
        <fullName evidence="7">C3H1-type domain-containing protein</fullName>
    </recommendedName>
</protein>
<feature type="domain" description="C3H1-type" evidence="7">
    <location>
        <begin position="317"/>
        <end position="344"/>
    </location>
</feature>
<feature type="compositionally biased region" description="Basic and acidic residues" evidence="6">
    <location>
        <begin position="222"/>
        <end position="256"/>
    </location>
</feature>
<keyword evidence="2" id="KW-0677">Repeat</keyword>
<dbReference type="Pfam" id="PF18044">
    <property type="entry name" value="zf-CCCH_4"/>
    <property type="match status" value="1"/>
</dbReference>
<feature type="zinc finger region" description="C3H1-type" evidence="5">
    <location>
        <begin position="317"/>
        <end position="344"/>
    </location>
</feature>
<name>A0A9D4WSS7_PEA</name>
<dbReference type="OrthoDB" id="411372at2759"/>
<evidence type="ECO:0000313" key="8">
    <source>
        <dbReference type="EMBL" id="KAI5407771.1"/>
    </source>
</evidence>
<dbReference type="PANTHER" id="PTHR13119">
    <property type="entry name" value="ZINC FINGER CCCH DOMAIN-CONTAINING PROTEI"/>
    <property type="match status" value="1"/>
</dbReference>
<dbReference type="PANTHER" id="PTHR13119:SF12">
    <property type="entry name" value="PROTEIN SUPPRESSOR OF SABLE"/>
    <property type="match status" value="1"/>
</dbReference>
<dbReference type="PROSITE" id="PS50103">
    <property type="entry name" value="ZF_C3H1"/>
    <property type="match status" value="3"/>
</dbReference>
<dbReference type="Gene3D" id="2.30.30.1190">
    <property type="match status" value="1"/>
</dbReference>
<evidence type="ECO:0000256" key="6">
    <source>
        <dbReference type="SAM" id="MobiDB-lite"/>
    </source>
</evidence>
<dbReference type="GO" id="GO:0003723">
    <property type="term" value="F:RNA binding"/>
    <property type="evidence" value="ECO:0007669"/>
    <property type="project" value="InterPro"/>
</dbReference>
<organism evidence="8 9">
    <name type="scientific">Pisum sativum</name>
    <name type="common">Garden pea</name>
    <name type="synonym">Lathyrus oleraceus</name>
    <dbReference type="NCBI Taxonomy" id="3888"/>
    <lineage>
        <taxon>Eukaryota</taxon>
        <taxon>Viridiplantae</taxon>
        <taxon>Streptophyta</taxon>
        <taxon>Embryophyta</taxon>
        <taxon>Tracheophyta</taxon>
        <taxon>Spermatophyta</taxon>
        <taxon>Magnoliopsida</taxon>
        <taxon>eudicotyledons</taxon>
        <taxon>Gunneridae</taxon>
        <taxon>Pentapetalae</taxon>
        <taxon>rosids</taxon>
        <taxon>fabids</taxon>
        <taxon>Fabales</taxon>
        <taxon>Fabaceae</taxon>
        <taxon>Papilionoideae</taxon>
        <taxon>50 kb inversion clade</taxon>
        <taxon>NPAAA clade</taxon>
        <taxon>Hologalegina</taxon>
        <taxon>IRL clade</taxon>
        <taxon>Fabeae</taxon>
        <taxon>Lathyrus</taxon>
    </lineage>
</organism>
<reference evidence="8 9" key="1">
    <citation type="journal article" date="2022" name="Nat. Genet.">
        <title>Improved pea reference genome and pan-genome highlight genomic features and evolutionary characteristics.</title>
        <authorList>
            <person name="Yang T."/>
            <person name="Liu R."/>
            <person name="Luo Y."/>
            <person name="Hu S."/>
            <person name="Wang D."/>
            <person name="Wang C."/>
            <person name="Pandey M.K."/>
            <person name="Ge S."/>
            <person name="Xu Q."/>
            <person name="Li N."/>
            <person name="Li G."/>
            <person name="Huang Y."/>
            <person name="Saxena R.K."/>
            <person name="Ji Y."/>
            <person name="Li M."/>
            <person name="Yan X."/>
            <person name="He Y."/>
            <person name="Liu Y."/>
            <person name="Wang X."/>
            <person name="Xiang C."/>
            <person name="Varshney R.K."/>
            <person name="Ding H."/>
            <person name="Gao S."/>
            <person name="Zong X."/>
        </authorList>
    </citation>
    <scope>NUCLEOTIDE SEQUENCE [LARGE SCALE GENOMIC DNA]</scope>
    <source>
        <strain evidence="8 9">cv. Zhongwan 6</strain>
    </source>
</reference>
<feature type="domain" description="C3H1-type" evidence="7">
    <location>
        <begin position="288"/>
        <end position="315"/>
    </location>
</feature>
<dbReference type="EMBL" id="JAMSHJ010000005">
    <property type="protein sequence ID" value="KAI5407771.1"/>
    <property type="molecule type" value="Genomic_DNA"/>
</dbReference>
<evidence type="ECO:0000256" key="5">
    <source>
        <dbReference type="PROSITE-ProRule" id="PRU00723"/>
    </source>
</evidence>
<feature type="compositionally biased region" description="Basic residues" evidence="6">
    <location>
        <begin position="257"/>
        <end position="270"/>
    </location>
</feature>
<dbReference type="GO" id="GO:0005634">
    <property type="term" value="C:nucleus"/>
    <property type="evidence" value="ECO:0007669"/>
    <property type="project" value="TreeGrafter"/>
</dbReference>
<keyword evidence="1 5" id="KW-0479">Metal-binding</keyword>
<gene>
    <name evidence="8" type="ORF">KIW84_053855</name>
</gene>
<dbReference type="SMART" id="SM00356">
    <property type="entry name" value="ZnF_C3H1"/>
    <property type="match status" value="3"/>
</dbReference>
<dbReference type="InterPro" id="IPR045124">
    <property type="entry name" value="Su(sable)-like"/>
</dbReference>
<accession>A0A9D4WSS7</accession>
<evidence type="ECO:0000256" key="4">
    <source>
        <dbReference type="ARBA" id="ARBA00022833"/>
    </source>
</evidence>